<organism evidence="3 4">
    <name type="scientific">Trichoderma longibrachiatum ATCC 18648</name>
    <dbReference type="NCBI Taxonomy" id="983965"/>
    <lineage>
        <taxon>Eukaryota</taxon>
        <taxon>Fungi</taxon>
        <taxon>Dikarya</taxon>
        <taxon>Ascomycota</taxon>
        <taxon>Pezizomycotina</taxon>
        <taxon>Sordariomycetes</taxon>
        <taxon>Hypocreomycetidae</taxon>
        <taxon>Hypocreales</taxon>
        <taxon>Hypocreaceae</taxon>
        <taxon>Trichoderma</taxon>
    </lineage>
</organism>
<sequence>MSSESVDRHGRVPSHHYLAQRLPAGAVFSASSIDHRSIESPPCPGGNSQRGGGEASRDSLRFVLQQRANLVAAFTAAALQSLVVPLLFPGGALRVRLFCVSSCSSSSSFTSPLPGLAPSTKRIAACRNADPREVS</sequence>
<accession>A0A2T4CHJ9</accession>
<evidence type="ECO:0000313" key="4">
    <source>
        <dbReference type="Proteomes" id="UP000240760"/>
    </source>
</evidence>
<feature type="region of interest" description="Disordered" evidence="1">
    <location>
        <begin position="35"/>
        <end position="56"/>
    </location>
</feature>
<keyword evidence="2" id="KW-0472">Membrane</keyword>
<dbReference type="AlphaFoldDB" id="A0A2T4CHJ9"/>
<evidence type="ECO:0000256" key="1">
    <source>
        <dbReference type="SAM" id="MobiDB-lite"/>
    </source>
</evidence>
<keyword evidence="4" id="KW-1185">Reference proteome</keyword>
<evidence type="ECO:0000256" key="2">
    <source>
        <dbReference type="SAM" id="Phobius"/>
    </source>
</evidence>
<name>A0A2T4CHJ9_TRILO</name>
<dbReference type="EMBL" id="KZ679126">
    <property type="protein sequence ID" value="PTB80998.1"/>
    <property type="molecule type" value="Genomic_DNA"/>
</dbReference>
<reference evidence="3 4" key="1">
    <citation type="submission" date="2016-07" db="EMBL/GenBank/DDBJ databases">
        <title>Multiple horizontal gene transfer events from other fungi enriched the ability of initially mycotrophic Trichoderma (Ascomycota) to feed on dead plant biomass.</title>
        <authorList>
            <consortium name="DOE Joint Genome Institute"/>
            <person name="Aerts A."/>
            <person name="Atanasova L."/>
            <person name="Chenthamara K."/>
            <person name="Zhang J."/>
            <person name="Grujic M."/>
            <person name="Henrissat B."/>
            <person name="Kuo A."/>
            <person name="Salamov A."/>
            <person name="Lipzen A."/>
            <person name="Labutti K."/>
            <person name="Barry K."/>
            <person name="Miao Y."/>
            <person name="Rahimi M.J."/>
            <person name="Shen Q."/>
            <person name="Grigoriev I.V."/>
            <person name="Kubicek C.P."/>
            <person name="Druzhinina I.S."/>
        </authorList>
    </citation>
    <scope>NUCLEOTIDE SEQUENCE [LARGE SCALE GENOMIC DNA]</scope>
    <source>
        <strain evidence="3 4">ATCC 18648</strain>
    </source>
</reference>
<keyword evidence="2" id="KW-1133">Transmembrane helix</keyword>
<evidence type="ECO:0000313" key="3">
    <source>
        <dbReference type="EMBL" id="PTB80998.1"/>
    </source>
</evidence>
<proteinExistence type="predicted"/>
<keyword evidence="2" id="KW-0812">Transmembrane</keyword>
<protein>
    <submittedName>
        <fullName evidence="3">Uncharacterized protein</fullName>
    </submittedName>
</protein>
<feature type="transmembrane region" description="Helical" evidence="2">
    <location>
        <begin position="68"/>
        <end position="88"/>
    </location>
</feature>
<gene>
    <name evidence="3" type="ORF">M440DRAFT_1004766</name>
</gene>
<dbReference type="Proteomes" id="UP000240760">
    <property type="component" value="Unassembled WGS sequence"/>
</dbReference>